<dbReference type="Gene3D" id="2.60.40.10">
    <property type="entry name" value="Immunoglobulins"/>
    <property type="match status" value="1"/>
</dbReference>
<dbReference type="CTD" id="9944534"/>
<gene>
    <name evidence="1" type="ORF">LOAG_07113</name>
</gene>
<dbReference type="GeneID" id="9944534"/>
<reference evidence="1" key="1">
    <citation type="submission" date="2012-04" db="EMBL/GenBank/DDBJ databases">
        <title>The Genome Sequence of Loa loa.</title>
        <authorList>
            <consortium name="The Broad Institute Genome Sequencing Platform"/>
            <consortium name="Broad Institute Genome Sequencing Center for Infectious Disease"/>
            <person name="Nutman T.B."/>
            <person name="Fink D.L."/>
            <person name="Russ C."/>
            <person name="Young S."/>
            <person name="Zeng Q."/>
            <person name="Gargeya S."/>
            <person name="Alvarado L."/>
            <person name="Berlin A."/>
            <person name="Chapman S.B."/>
            <person name="Chen Z."/>
            <person name="Freedman E."/>
            <person name="Gellesch M."/>
            <person name="Goldberg J."/>
            <person name="Griggs A."/>
            <person name="Gujja S."/>
            <person name="Heilman E.R."/>
            <person name="Heiman D."/>
            <person name="Howarth C."/>
            <person name="Mehta T."/>
            <person name="Neiman D."/>
            <person name="Pearson M."/>
            <person name="Roberts A."/>
            <person name="Saif S."/>
            <person name="Shea T."/>
            <person name="Shenoy N."/>
            <person name="Sisk P."/>
            <person name="Stolte C."/>
            <person name="Sykes S."/>
            <person name="White J."/>
            <person name="Yandava C."/>
            <person name="Haas B."/>
            <person name="Henn M.R."/>
            <person name="Nusbaum C."/>
            <person name="Birren B."/>
        </authorList>
    </citation>
    <scope>NUCLEOTIDE SEQUENCE [LARGE SCALE GENOMIC DNA]</scope>
</reference>
<dbReference type="KEGG" id="loa:LOAG_07113"/>
<evidence type="ECO:0000313" key="1">
    <source>
        <dbReference type="EMBL" id="EFO21372.1"/>
    </source>
</evidence>
<dbReference type="OrthoDB" id="437511at2759"/>
<dbReference type="InterPro" id="IPR013783">
    <property type="entry name" value="Ig-like_fold"/>
</dbReference>
<dbReference type="RefSeq" id="XP_003142695.1">
    <property type="nucleotide sequence ID" value="XM_003142647.1"/>
</dbReference>
<proteinExistence type="predicted"/>
<dbReference type="OMA" id="CEIRIDG"/>
<dbReference type="AlphaFoldDB" id="A0A1S0TWP7"/>
<dbReference type="EMBL" id="JH712502">
    <property type="protein sequence ID" value="EFO21372.1"/>
    <property type="molecule type" value="Genomic_DNA"/>
</dbReference>
<accession>A0A1S0TWP7</accession>
<protein>
    <submittedName>
        <fullName evidence="1">Uncharacterized protein</fullName>
    </submittedName>
</protein>
<organism evidence="1">
    <name type="scientific">Loa loa</name>
    <name type="common">Eye worm</name>
    <name type="synonym">Filaria loa</name>
    <dbReference type="NCBI Taxonomy" id="7209"/>
    <lineage>
        <taxon>Eukaryota</taxon>
        <taxon>Metazoa</taxon>
        <taxon>Ecdysozoa</taxon>
        <taxon>Nematoda</taxon>
        <taxon>Chromadorea</taxon>
        <taxon>Rhabditida</taxon>
        <taxon>Spirurina</taxon>
        <taxon>Spiruromorpha</taxon>
        <taxon>Filarioidea</taxon>
        <taxon>Onchocercidae</taxon>
        <taxon>Loa</taxon>
    </lineage>
</organism>
<sequence>MEFSVPSNYFRDMFTEDWNISITAFAKVSHTNERFYTQQFLRNDSIASSTNEEQFQISIANSFNKLLTGCEIRIDGTGLRFHNSPISCGISMYSIYPRSSSVIKITCMIAYQENDMIVDRARSIEAHNTLTITTSAVKRTNLIERKIVAVFNCDQIKNVRTYFIVN</sequence>
<dbReference type="InParanoid" id="A0A1S0TWP7"/>
<name>A0A1S0TWP7_LOALO</name>